<dbReference type="GO" id="GO:0030246">
    <property type="term" value="F:carbohydrate binding"/>
    <property type="evidence" value="ECO:0007669"/>
    <property type="project" value="InterPro"/>
</dbReference>
<dbReference type="InterPro" id="IPR017853">
    <property type="entry name" value="GH"/>
</dbReference>
<gene>
    <name evidence="7" type="primary">lacZ</name>
    <name evidence="7" type="ORF">O9K51_02444</name>
</gene>
<dbReference type="GO" id="GO:0004565">
    <property type="term" value="F:beta-galactosidase activity"/>
    <property type="evidence" value="ECO:0007669"/>
    <property type="project" value="InterPro"/>
</dbReference>
<dbReference type="InterPro" id="IPR014718">
    <property type="entry name" value="GH-type_carb-bd"/>
</dbReference>
<dbReference type="Gene3D" id="2.60.40.10">
    <property type="entry name" value="Immunoglobulins"/>
    <property type="match status" value="2"/>
</dbReference>
<accession>A0AB34FY74</accession>
<dbReference type="SUPFAM" id="SSF51445">
    <property type="entry name" value="(Trans)glycosidases"/>
    <property type="match status" value="1"/>
</dbReference>
<dbReference type="AlphaFoldDB" id="A0AB34FY74"/>
<dbReference type="PANTHER" id="PTHR46323">
    <property type="entry name" value="BETA-GALACTOSIDASE"/>
    <property type="match status" value="1"/>
</dbReference>
<evidence type="ECO:0000256" key="1">
    <source>
        <dbReference type="ARBA" id="ARBA00007401"/>
    </source>
</evidence>
<keyword evidence="2" id="KW-0378">Hydrolase</keyword>
<dbReference type="InterPro" id="IPR011013">
    <property type="entry name" value="Gal_mutarotase_sf_dom"/>
</dbReference>
<dbReference type="Pfam" id="PF02836">
    <property type="entry name" value="Glyco_hydro_2_C"/>
    <property type="match status" value="1"/>
</dbReference>
<feature type="domain" description="Beta galactosidase small chain/" evidence="6">
    <location>
        <begin position="774"/>
        <end position="1058"/>
    </location>
</feature>
<dbReference type="PRINTS" id="PR00132">
    <property type="entry name" value="GLHYDRLASE2"/>
</dbReference>
<dbReference type="InterPro" id="IPR006104">
    <property type="entry name" value="Glyco_hydro_2_N"/>
</dbReference>
<feature type="region of interest" description="Disordered" evidence="5">
    <location>
        <begin position="1"/>
        <end position="22"/>
    </location>
</feature>
<dbReference type="Gene3D" id="2.70.98.10">
    <property type="match status" value="1"/>
</dbReference>
<dbReference type="InterPro" id="IPR032312">
    <property type="entry name" value="LacZ_4"/>
</dbReference>
<dbReference type="EMBL" id="JAQHRD010000002">
    <property type="protein sequence ID" value="KAJ6444050.1"/>
    <property type="molecule type" value="Genomic_DNA"/>
</dbReference>
<comment type="similarity">
    <text evidence="1">Belongs to the glycosyl hydrolase 2 family.</text>
</comment>
<proteinExistence type="inferred from homology"/>
<dbReference type="FunFam" id="3.20.20.80:FF:000018">
    <property type="entry name" value="Beta-galactosidase"/>
    <property type="match status" value="1"/>
</dbReference>
<protein>
    <recommendedName>
        <fullName evidence="4">Lactase</fullName>
    </recommendedName>
</protein>
<dbReference type="GO" id="GO:0005990">
    <property type="term" value="P:lactose catabolic process"/>
    <property type="evidence" value="ECO:0007669"/>
    <property type="project" value="TreeGrafter"/>
</dbReference>
<evidence type="ECO:0000256" key="5">
    <source>
        <dbReference type="SAM" id="MobiDB-lite"/>
    </source>
</evidence>
<evidence type="ECO:0000313" key="7">
    <source>
        <dbReference type="EMBL" id="KAJ6444050.1"/>
    </source>
</evidence>
<dbReference type="InterPro" id="IPR036156">
    <property type="entry name" value="Beta-gal/glucu_dom_sf"/>
</dbReference>
<dbReference type="SUPFAM" id="SSF74650">
    <property type="entry name" value="Galactose mutarotase-like"/>
    <property type="match status" value="1"/>
</dbReference>
<evidence type="ECO:0000256" key="3">
    <source>
        <dbReference type="ARBA" id="ARBA00023295"/>
    </source>
</evidence>
<sequence>MSSSKETVVVRPKGIPPQEDETRPDYCNEAVFRRNCLPTRSYYIPESSIALNGTWDFHLSSTAAEAPHPTDSDNIDWKPLAVPGHWQLQGYGKPWYTNTQFPIPVCPPHVPTENPTGVYRRTFQPPANWPRDCQLRLRFDGVDSAYHVYVNGALVGYAQGSRNPAEFDVGQYVDRDGSNELFVKVYQWCDGTYIEDQDQWWLSGIFRDVHLLSFSNQLRIEDWFLRTDLDAEYKHATLEATIDVLAESEASVVMTLSELSDNGGAILGSVQVTVNPNDTKVNLNLPVSDPRKWTAETPNLYSVKLSLSAGADNGYVVEQRVGFRKVEILDGLLTVNGTPIQLRGVNRHEHHPLLGRAVPLEFAREDLLIMKRHNINALRCSHQPNDPKILDLCDEIGLWVMDEADLECHGFYDAVARPQDLAEEIDYEERKKVTFPQAAKYTTDNPSWEAAYVDRAQSVVQRDKNHPSIIIWSLGNESFYGCNHKAMYKYIKAFDPGRPIHYEGDVHAETADMYSYMYPPLDRLLKLAKEEGVENGKFTKPMILCEYAHAMGNGPGGLEDYERAFTDFPRLQGGFIWEWANHGLWKERTGRDGGYYAYGGDYGDTPNDGTFVMDGLLNSVHEPMPGLDELKVVNQPLIFAVVDGKLEVENRYNFRDLSDHVLTYTIKHFDDGEVTTSSGELDLPAVRPGQKAVVVELQKLTDASTGTGRDAYLAVSVTLTKPTLWSSPGHEVAFFQHQLASSKSIPLNTRPLLNGASHSTGHELSVVETRGRTVVSGPDFEFVFDSARGWLRSWTSKQQTLLEPDPETGFAMCLSFWRPATDNDVPMSLPYWKRFGLDQLTPQLRSMSIDKPDTQTVVVKTHTFFTAPVLAWGWDCDMEYTLRSDGSLRVVATRVTPSGYMPTHVPRIGFNLRLNKALSEVQWFGHGPGESYPDKHASVHTDIWTRSVPKMQVSYDVPQENGNRSRTRWVEVTKRGESSSGIRAIRVGDESFFDFAASHHSADTIQNAKHPIDLVEEDATLLRLDAKVAGVGTAACGPGVREDLLVKCEEISFGFELRGL</sequence>
<comment type="caution">
    <text evidence="7">The sequence shown here is derived from an EMBL/GenBank/DDBJ whole genome shotgun (WGS) entry which is preliminary data.</text>
</comment>
<dbReference type="Pfam" id="PF16353">
    <property type="entry name" value="LacZ_4"/>
    <property type="match status" value="1"/>
</dbReference>
<dbReference type="InterPro" id="IPR050347">
    <property type="entry name" value="Bact_Beta-galactosidase"/>
</dbReference>
<evidence type="ECO:0000256" key="4">
    <source>
        <dbReference type="ARBA" id="ARBA00032230"/>
    </source>
</evidence>
<dbReference type="SUPFAM" id="SSF49303">
    <property type="entry name" value="beta-Galactosidase/glucuronidase domain"/>
    <property type="match status" value="2"/>
</dbReference>
<evidence type="ECO:0000259" key="6">
    <source>
        <dbReference type="SMART" id="SM01038"/>
    </source>
</evidence>
<dbReference type="Gene3D" id="2.60.120.260">
    <property type="entry name" value="Galactose-binding domain-like"/>
    <property type="match status" value="1"/>
</dbReference>
<dbReference type="SUPFAM" id="SSF49785">
    <property type="entry name" value="Galactose-binding domain-like"/>
    <property type="match status" value="1"/>
</dbReference>
<evidence type="ECO:0000313" key="8">
    <source>
        <dbReference type="Proteomes" id="UP001163105"/>
    </source>
</evidence>
<dbReference type="InterPro" id="IPR023232">
    <property type="entry name" value="Glyco_hydro_2_AS"/>
</dbReference>
<reference evidence="7" key="1">
    <citation type="submission" date="2023-01" db="EMBL/GenBank/DDBJ databases">
        <title>The growth and conidiation of Purpureocillium lavendulum are regulated by nitrogen source and histone H3K14 acetylation.</title>
        <authorList>
            <person name="Tang P."/>
            <person name="Han J."/>
            <person name="Zhang C."/>
            <person name="Tang P."/>
            <person name="Qi F."/>
            <person name="Zhang K."/>
            <person name="Liang L."/>
        </authorList>
    </citation>
    <scope>NUCLEOTIDE SEQUENCE</scope>
    <source>
        <strain evidence="7">YMF1.00683</strain>
    </source>
</reference>
<dbReference type="InterPro" id="IPR006103">
    <property type="entry name" value="Glyco_hydro_2_cat"/>
</dbReference>
<dbReference type="InterPro" id="IPR013783">
    <property type="entry name" value="Ig-like_fold"/>
</dbReference>
<dbReference type="InterPro" id="IPR006102">
    <property type="entry name" value="Ig-like_GH2"/>
</dbReference>
<dbReference type="Gene3D" id="3.20.20.80">
    <property type="entry name" value="Glycosidases"/>
    <property type="match status" value="1"/>
</dbReference>
<dbReference type="InterPro" id="IPR006101">
    <property type="entry name" value="Glyco_hydro_2"/>
</dbReference>
<dbReference type="Pfam" id="PF02837">
    <property type="entry name" value="Glyco_hydro_2_N"/>
    <property type="match status" value="1"/>
</dbReference>
<dbReference type="PROSITE" id="PS00608">
    <property type="entry name" value="GLYCOSYL_HYDROL_F2_2"/>
    <property type="match status" value="1"/>
</dbReference>
<organism evidence="7 8">
    <name type="scientific">Purpureocillium lavendulum</name>
    <dbReference type="NCBI Taxonomy" id="1247861"/>
    <lineage>
        <taxon>Eukaryota</taxon>
        <taxon>Fungi</taxon>
        <taxon>Dikarya</taxon>
        <taxon>Ascomycota</taxon>
        <taxon>Pezizomycotina</taxon>
        <taxon>Sordariomycetes</taxon>
        <taxon>Hypocreomycetidae</taxon>
        <taxon>Hypocreales</taxon>
        <taxon>Ophiocordycipitaceae</taxon>
        <taxon>Purpureocillium</taxon>
    </lineage>
</organism>
<dbReference type="SMART" id="SM01038">
    <property type="entry name" value="Bgal_small_N"/>
    <property type="match status" value="1"/>
</dbReference>
<dbReference type="PANTHER" id="PTHR46323:SF1">
    <property type="entry name" value="LACTASE"/>
    <property type="match status" value="1"/>
</dbReference>
<name>A0AB34FY74_9HYPO</name>
<dbReference type="Pfam" id="PF00703">
    <property type="entry name" value="Glyco_hydro_2"/>
    <property type="match status" value="1"/>
</dbReference>
<dbReference type="Pfam" id="PF02929">
    <property type="entry name" value="Bgal_small_N"/>
    <property type="match status" value="1"/>
</dbReference>
<dbReference type="InterPro" id="IPR008979">
    <property type="entry name" value="Galactose-bd-like_sf"/>
</dbReference>
<keyword evidence="3" id="KW-0326">Glycosidase</keyword>
<dbReference type="Proteomes" id="UP001163105">
    <property type="component" value="Unassembled WGS sequence"/>
</dbReference>
<dbReference type="GO" id="GO:0009341">
    <property type="term" value="C:beta-galactosidase complex"/>
    <property type="evidence" value="ECO:0007669"/>
    <property type="project" value="InterPro"/>
</dbReference>
<dbReference type="InterPro" id="IPR004199">
    <property type="entry name" value="B-gal_small/dom_5"/>
</dbReference>
<keyword evidence="8" id="KW-1185">Reference proteome</keyword>
<evidence type="ECO:0000256" key="2">
    <source>
        <dbReference type="ARBA" id="ARBA00022801"/>
    </source>
</evidence>